<feature type="compositionally biased region" description="Polar residues" evidence="1">
    <location>
        <begin position="95"/>
        <end position="109"/>
    </location>
</feature>
<dbReference type="AlphaFoldDB" id="T1FC51"/>
<keyword evidence="4" id="KW-1185">Reference proteome</keyword>
<evidence type="ECO:0000256" key="1">
    <source>
        <dbReference type="SAM" id="MobiDB-lite"/>
    </source>
</evidence>
<feature type="region of interest" description="Disordered" evidence="1">
    <location>
        <begin position="568"/>
        <end position="588"/>
    </location>
</feature>
<reference evidence="4" key="1">
    <citation type="submission" date="2012-12" db="EMBL/GenBank/DDBJ databases">
        <authorList>
            <person name="Hellsten U."/>
            <person name="Grimwood J."/>
            <person name="Chapman J.A."/>
            <person name="Shapiro H."/>
            <person name="Aerts A."/>
            <person name="Otillar R.P."/>
            <person name="Terry A.Y."/>
            <person name="Boore J.L."/>
            <person name="Simakov O."/>
            <person name="Marletaz F."/>
            <person name="Cho S.-J."/>
            <person name="Edsinger-Gonzales E."/>
            <person name="Havlak P."/>
            <person name="Kuo D.-H."/>
            <person name="Larsson T."/>
            <person name="Lv J."/>
            <person name="Arendt D."/>
            <person name="Savage R."/>
            <person name="Osoegawa K."/>
            <person name="de Jong P."/>
            <person name="Lindberg D.R."/>
            <person name="Seaver E.C."/>
            <person name="Weisblat D.A."/>
            <person name="Putnam N.H."/>
            <person name="Grigoriev I.V."/>
            <person name="Rokhsar D.S."/>
        </authorList>
    </citation>
    <scope>NUCLEOTIDE SEQUENCE</scope>
</reference>
<dbReference type="CTD" id="20206400"/>
<dbReference type="HOGENOM" id="CLU_436993_0_0_1"/>
<organism evidence="3 4">
    <name type="scientific">Helobdella robusta</name>
    <name type="common">Californian leech</name>
    <dbReference type="NCBI Taxonomy" id="6412"/>
    <lineage>
        <taxon>Eukaryota</taxon>
        <taxon>Metazoa</taxon>
        <taxon>Spiralia</taxon>
        <taxon>Lophotrochozoa</taxon>
        <taxon>Annelida</taxon>
        <taxon>Clitellata</taxon>
        <taxon>Hirudinea</taxon>
        <taxon>Rhynchobdellida</taxon>
        <taxon>Glossiphoniidae</taxon>
        <taxon>Helobdella</taxon>
    </lineage>
</organism>
<dbReference type="EMBL" id="AMQM01006157">
    <property type="status" value="NOT_ANNOTATED_CDS"/>
    <property type="molecule type" value="Genomic_DNA"/>
</dbReference>
<protein>
    <submittedName>
        <fullName evidence="2 3">Uncharacterized protein</fullName>
    </submittedName>
</protein>
<gene>
    <name evidence="3" type="primary">20206400</name>
    <name evidence="2" type="ORF">HELRODRAFT_177726</name>
</gene>
<feature type="compositionally biased region" description="Low complexity" evidence="1">
    <location>
        <begin position="579"/>
        <end position="588"/>
    </location>
</feature>
<reference evidence="3" key="3">
    <citation type="submission" date="2015-06" db="UniProtKB">
        <authorList>
            <consortium name="EnsemblMetazoa"/>
        </authorList>
    </citation>
    <scope>IDENTIFICATION</scope>
</reference>
<feature type="region of interest" description="Disordered" evidence="1">
    <location>
        <begin position="95"/>
        <end position="121"/>
    </location>
</feature>
<evidence type="ECO:0000313" key="2">
    <source>
        <dbReference type="EMBL" id="ESN97671.1"/>
    </source>
</evidence>
<dbReference type="EMBL" id="KB097304">
    <property type="protein sequence ID" value="ESN97671.1"/>
    <property type="molecule type" value="Genomic_DNA"/>
</dbReference>
<dbReference type="GeneID" id="20206400"/>
<proteinExistence type="predicted"/>
<dbReference type="KEGG" id="hro:HELRODRAFT_177726"/>
<reference evidence="2 4" key="2">
    <citation type="journal article" date="2013" name="Nature">
        <title>Insights into bilaterian evolution from three spiralian genomes.</title>
        <authorList>
            <person name="Simakov O."/>
            <person name="Marletaz F."/>
            <person name="Cho S.J."/>
            <person name="Edsinger-Gonzales E."/>
            <person name="Havlak P."/>
            <person name="Hellsten U."/>
            <person name="Kuo D.H."/>
            <person name="Larsson T."/>
            <person name="Lv J."/>
            <person name="Arendt D."/>
            <person name="Savage R."/>
            <person name="Osoegawa K."/>
            <person name="de Jong P."/>
            <person name="Grimwood J."/>
            <person name="Chapman J.A."/>
            <person name="Shapiro H."/>
            <person name="Aerts A."/>
            <person name="Otillar R.P."/>
            <person name="Terry A.Y."/>
            <person name="Boore J.L."/>
            <person name="Grigoriev I.V."/>
            <person name="Lindberg D.R."/>
            <person name="Seaver E.C."/>
            <person name="Weisblat D.A."/>
            <person name="Putnam N.H."/>
            <person name="Rokhsar D.S."/>
        </authorList>
    </citation>
    <scope>NUCLEOTIDE SEQUENCE</scope>
</reference>
<dbReference type="InParanoid" id="T1FC51"/>
<dbReference type="EnsemblMetazoa" id="HelroT177726">
    <property type="protein sequence ID" value="HelroP177726"/>
    <property type="gene ID" value="HelroG177726"/>
</dbReference>
<dbReference type="Proteomes" id="UP000015101">
    <property type="component" value="Unassembled WGS sequence"/>
</dbReference>
<name>T1FC51_HELRO</name>
<evidence type="ECO:0000313" key="3">
    <source>
        <dbReference type="EnsemblMetazoa" id="HelroP177726"/>
    </source>
</evidence>
<evidence type="ECO:0000313" key="4">
    <source>
        <dbReference type="Proteomes" id="UP000015101"/>
    </source>
</evidence>
<sequence length="626" mass="71722">MDIKNENKLIEIPVFFPDIPGYFGNGQINGQNLNPKLYFEDLIQKSNEDFIPEQKFVDNGLNHKRKIRFFDEVLCFGEERDGENVEKGEVKIKNSLGNNDQNVDKSNNVPARFGSVPDKSQEDISNVIVERNQQDNVYSLNDKCGSEDCSAKNNYNIDDDNNNVKSYHIVNNIRIETINLDDNNTSNNISVNTSDSSSLKSITFGHHYARKNETCNEEVSMENNLNNETSIWSANSNTSTLTNVTVISDSSEICDNQEFDINNNHLMKSKYINKKSEVKEINKNITSKNKTNSSNFNQTNENALPADIISNKTDIKKENTANCAKNIVNVKPNECFLNSTIISSDDDRTLGLWNVSSNESKRTKNDDDSEHRMMLMRVNAFVQDRMKIMALENKYMDQHEVIPQNNYRQQQRLQLPHYKIYPNQLYYPGQPQLLYQYPGRHYQFCQDDNAISAEICHQYGARIKPGFVPNGVSSCNNANDVNLKEILERHSNPRFKVATACNGLKNHRSKHNRSQSIDNNLQTFKRNVNLMNVIRNKNNLIKDHANHKLNVYHGNFHEYCEKSSYNKVGHKTSHRNKPDGPNNNINNPTRAVVRTKKISKDVQRVCRFLRSGGKHPSLCLSQLGDV</sequence>
<dbReference type="RefSeq" id="XP_009024132.1">
    <property type="nucleotide sequence ID" value="XM_009025884.1"/>
</dbReference>
<accession>T1FC51</accession>